<dbReference type="InterPro" id="IPR010329">
    <property type="entry name" value="3hydroanth_dOase"/>
</dbReference>
<gene>
    <name evidence="7 8" type="primary">nbaC</name>
    <name evidence="9" type="ORF">GUH15_08545</name>
    <name evidence="8" type="ORF">XAC3562_220039</name>
</gene>
<dbReference type="SMR" id="A0A0U5FDM6"/>
<comment type="similarity">
    <text evidence="7">Belongs to the 3-HAO family.</text>
</comment>
<dbReference type="EMBL" id="JAABFR010000589">
    <property type="protein sequence ID" value="MBD4336101.1"/>
    <property type="molecule type" value="Genomic_DNA"/>
</dbReference>
<keyword evidence="3 7" id="KW-0479">Metal-binding</keyword>
<evidence type="ECO:0000256" key="5">
    <source>
        <dbReference type="ARBA" id="ARBA00023002"/>
    </source>
</evidence>
<evidence type="ECO:0000313" key="10">
    <source>
        <dbReference type="Proteomes" id="UP000052230"/>
    </source>
</evidence>
<dbReference type="KEGG" id="xcw:J162_01751"/>
<dbReference type="KEGG" id="xcf:J172_01746"/>
<dbReference type="InterPro" id="IPR014710">
    <property type="entry name" value="RmlC-like_jellyroll"/>
</dbReference>
<dbReference type="GO" id="GO:0006569">
    <property type="term" value="P:L-tryptophan catabolic process"/>
    <property type="evidence" value="ECO:0007669"/>
    <property type="project" value="UniProtKB-UniRule"/>
</dbReference>
<evidence type="ECO:0000256" key="6">
    <source>
        <dbReference type="ARBA" id="ARBA00023004"/>
    </source>
</evidence>
<dbReference type="EC" id="1.13.11.6" evidence="7"/>
<comment type="catalytic activity">
    <reaction evidence="7">
        <text>3-hydroxyanthranilate + O2 = (2Z,4Z)-2-amino-3-carboxymuconate 6-semialdehyde</text>
        <dbReference type="Rhea" id="RHEA:17953"/>
        <dbReference type="ChEBI" id="CHEBI:15379"/>
        <dbReference type="ChEBI" id="CHEBI:36559"/>
        <dbReference type="ChEBI" id="CHEBI:77612"/>
        <dbReference type="EC" id="1.13.11.6"/>
    </reaction>
</comment>
<feature type="binding site" evidence="7">
    <location>
        <position position="54"/>
    </location>
    <ligand>
        <name>Fe cation</name>
        <dbReference type="ChEBI" id="CHEBI:24875"/>
        <label>1</label>
        <note>catalytic</note>
    </ligand>
</feature>
<dbReference type="GO" id="GO:0019805">
    <property type="term" value="P:quinolinate biosynthetic process"/>
    <property type="evidence" value="ECO:0007669"/>
    <property type="project" value="UniProtKB-UniRule"/>
</dbReference>
<evidence type="ECO:0000256" key="7">
    <source>
        <dbReference type="HAMAP-Rule" id="MF_00825"/>
    </source>
</evidence>
<comment type="pathway">
    <text evidence="7">Cofactor biosynthesis; NAD(+) biosynthesis; quinolinate from L-kynurenine: step 3/3.</text>
</comment>
<dbReference type="KEGG" id="xcm:J164_01751"/>
<dbReference type="RefSeq" id="WP_003485910.1">
    <property type="nucleotide sequence ID" value="NZ_CAVLHM010000037.1"/>
</dbReference>
<dbReference type="InterPro" id="IPR011051">
    <property type="entry name" value="RmlC_Cupin_sf"/>
</dbReference>
<dbReference type="OMA" id="KPPVGNQ"/>
<dbReference type="PANTHER" id="PTHR15497:SF1">
    <property type="entry name" value="3-HYDROXYANTHRANILATE 3,4-DIOXYGENASE"/>
    <property type="match status" value="1"/>
</dbReference>
<reference evidence="9" key="2">
    <citation type="submission" date="2020-01" db="EMBL/GenBank/DDBJ databases">
        <authorList>
            <person name="Richard D."/>
        </authorList>
    </citation>
    <scope>NUCLEOTIDE SEQUENCE</scope>
    <source>
        <strain evidence="9">JP541</strain>
    </source>
</reference>
<evidence type="ECO:0000256" key="4">
    <source>
        <dbReference type="ARBA" id="ARBA00022964"/>
    </source>
</evidence>
<evidence type="ECO:0000313" key="8">
    <source>
        <dbReference type="EMBL" id="CEG15886.1"/>
    </source>
</evidence>
<comment type="cofactor">
    <cofactor evidence="7">
        <name>Fe(2+)</name>
        <dbReference type="ChEBI" id="CHEBI:29033"/>
    </cofactor>
    <text evidence="7">Binds 2 Fe(2+) ions per subunit.</text>
</comment>
<evidence type="ECO:0000256" key="3">
    <source>
        <dbReference type="ARBA" id="ARBA00022723"/>
    </source>
</evidence>
<dbReference type="UniPathway" id="UPA00253">
    <property type="reaction ID" value="UER00330"/>
</dbReference>
<dbReference type="GO" id="GO:0009435">
    <property type="term" value="P:NAD+ biosynthetic process"/>
    <property type="evidence" value="ECO:0007669"/>
    <property type="project" value="UniProtKB-UniPathway"/>
</dbReference>
<comment type="function">
    <text evidence="1 7">Catalyzes the oxidative ring opening of 3-hydroxyanthranilate to 2-amino-3-carboxymuconate semialdehyde, which spontaneously cyclizes to quinolinate.</text>
</comment>
<feature type="binding site" evidence="7">
    <location>
        <position position="106"/>
    </location>
    <ligand>
        <name>substrate</name>
    </ligand>
</feature>
<dbReference type="PATRIC" id="fig|434928.28.peg.1781"/>
<protein>
    <recommendedName>
        <fullName evidence="7">3-hydroxyanthranilate 3,4-dioxygenase</fullName>
        <ecNumber evidence="7">1.13.11.6</ecNumber>
    </recommendedName>
    <alternativeName>
        <fullName evidence="7">3-hydroxyanthranilate oxygenase</fullName>
        <shortName evidence="7">3-HAO</shortName>
    </alternativeName>
    <alternativeName>
        <fullName evidence="7">3-hydroxyanthranilic acid dioxygenase</fullName>
        <shortName evidence="7">HAD</shortName>
    </alternativeName>
</protein>
<feature type="binding site" evidence="7">
    <location>
        <position position="121"/>
    </location>
    <ligand>
        <name>Fe cation</name>
        <dbReference type="ChEBI" id="CHEBI:24875"/>
        <label>2</label>
    </ligand>
</feature>
<dbReference type="GO" id="GO:0008198">
    <property type="term" value="F:ferrous iron binding"/>
    <property type="evidence" value="ECO:0007669"/>
    <property type="project" value="UniProtKB-UniRule"/>
</dbReference>
<dbReference type="GO" id="GO:0043420">
    <property type="term" value="P:anthranilate metabolic process"/>
    <property type="evidence" value="ECO:0007669"/>
    <property type="project" value="UniProtKB-UniRule"/>
</dbReference>
<keyword evidence="5 7" id="KW-0560">Oxidoreductase</keyword>
<dbReference type="EMBL" id="CCXZ01000114">
    <property type="protein sequence ID" value="CEG15886.1"/>
    <property type="molecule type" value="Genomic_DNA"/>
</dbReference>
<dbReference type="HAMAP" id="MF_00825">
    <property type="entry name" value="3_HAO"/>
    <property type="match status" value="1"/>
</dbReference>
<dbReference type="GeneID" id="66910761"/>
<comment type="subunit">
    <text evidence="7">Homodimer.</text>
</comment>
<reference evidence="8 10" key="1">
    <citation type="submission" date="2014-09" db="EMBL/GenBank/DDBJ databases">
        <authorList>
            <person name="Regsiter A."/>
        </authorList>
    </citation>
    <scope>NUCLEOTIDE SEQUENCE [LARGE SCALE GENOMIC DNA]</scope>
</reference>
<feature type="binding site" evidence="7">
    <location>
        <position position="96"/>
    </location>
    <ligand>
        <name>substrate</name>
    </ligand>
</feature>
<keyword evidence="4 7" id="KW-0223">Dioxygenase</keyword>
<evidence type="ECO:0000313" key="9">
    <source>
        <dbReference type="EMBL" id="MBD4336101.1"/>
    </source>
</evidence>
<feature type="binding site" evidence="7">
    <location>
        <position position="161"/>
    </location>
    <ligand>
        <name>Fe cation</name>
        <dbReference type="ChEBI" id="CHEBI:24875"/>
        <label>2</label>
    </ligand>
</feature>
<dbReference type="PANTHER" id="PTHR15497">
    <property type="entry name" value="3-HYDROXYANTHRANILATE 3,4-DIOXYGENASE"/>
    <property type="match status" value="1"/>
</dbReference>
<dbReference type="KEGG" id="xcr:J163_01751"/>
<evidence type="ECO:0000256" key="2">
    <source>
        <dbReference type="ARBA" id="ARBA00022642"/>
    </source>
</evidence>
<dbReference type="KEGG" id="xcu:J159_01751"/>
<dbReference type="CDD" id="cd06123">
    <property type="entry name" value="cupin_HAO"/>
    <property type="match status" value="1"/>
</dbReference>
<evidence type="ECO:0000256" key="1">
    <source>
        <dbReference type="ARBA" id="ARBA00002752"/>
    </source>
</evidence>
<keyword evidence="2 7" id="KW-0662">Pyridine nucleotide biosynthesis</keyword>
<feature type="binding site" evidence="7">
    <location>
        <position position="124"/>
    </location>
    <ligand>
        <name>Fe cation</name>
        <dbReference type="ChEBI" id="CHEBI:24875"/>
        <label>2</label>
    </ligand>
</feature>
<dbReference type="AlphaFoldDB" id="A0A0U5FDM6"/>
<dbReference type="NCBIfam" id="TIGR03037">
    <property type="entry name" value="anthran_nbaC"/>
    <property type="match status" value="1"/>
</dbReference>
<keyword evidence="10" id="KW-1185">Reference proteome</keyword>
<accession>A0A0U5FDM6</accession>
<dbReference type="SUPFAM" id="SSF51182">
    <property type="entry name" value="RmlC-like cupins"/>
    <property type="match status" value="1"/>
</dbReference>
<dbReference type="Pfam" id="PF06052">
    <property type="entry name" value="3-HAO"/>
    <property type="match status" value="1"/>
</dbReference>
<feature type="binding site" evidence="7">
    <location>
        <position position="54"/>
    </location>
    <ligand>
        <name>substrate</name>
    </ligand>
</feature>
<dbReference type="GO" id="GO:0000334">
    <property type="term" value="F:3-hydroxyanthranilate 3,4-dioxygenase activity"/>
    <property type="evidence" value="ECO:0007669"/>
    <property type="project" value="UniProtKB-UniRule"/>
</dbReference>
<comment type="caution">
    <text evidence="8">The sequence shown here is derived from an EMBL/GenBank/DDBJ whole genome shotgun (WGS) entry which is preliminary data.</text>
</comment>
<dbReference type="Gene3D" id="2.60.120.10">
    <property type="entry name" value="Jelly Rolls"/>
    <property type="match status" value="1"/>
</dbReference>
<dbReference type="NCBIfam" id="NF009763">
    <property type="entry name" value="PRK13264.1"/>
    <property type="match status" value="1"/>
</dbReference>
<feature type="binding site" evidence="7">
    <location>
        <position position="48"/>
    </location>
    <ligand>
        <name>Fe cation</name>
        <dbReference type="ChEBI" id="CHEBI:24875"/>
        <label>1</label>
        <note>catalytic</note>
    </ligand>
</feature>
<name>A0A0U5FDM6_XANCI</name>
<feature type="binding site" evidence="7">
    <location>
        <position position="158"/>
    </location>
    <ligand>
        <name>Fe cation</name>
        <dbReference type="ChEBI" id="CHEBI:24875"/>
        <label>2</label>
    </ligand>
</feature>
<dbReference type="KEGG" id="xcn:J169_01752"/>
<feature type="binding site" evidence="7">
    <location>
        <position position="92"/>
    </location>
    <ligand>
        <name>Fe cation</name>
        <dbReference type="ChEBI" id="CHEBI:24875"/>
        <label>1</label>
        <note>catalytic</note>
    </ligand>
</feature>
<dbReference type="Proteomes" id="UP000052230">
    <property type="component" value="Unassembled WGS sequence"/>
</dbReference>
<proteinExistence type="inferred from homology"/>
<dbReference type="Proteomes" id="UP000653002">
    <property type="component" value="Unassembled WGS sequence"/>
</dbReference>
<organism evidence="8 10">
    <name type="scientific">Xanthomonas citri pv. citri</name>
    <dbReference type="NCBI Taxonomy" id="611301"/>
    <lineage>
        <taxon>Bacteria</taxon>
        <taxon>Pseudomonadati</taxon>
        <taxon>Pseudomonadota</taxon>
        <taxon>Gammaproteobacteria</taxon>
        <taxon>Lysobacterales</taxon>
        <taxon>Lysobacteraceae</taxon>
        <taxon>Xanthomonas</taxon>
    </lineage>
</organism>
<sequence length="176" mass="20155">MLTPPINLHAWIEEHRHLLKPPVGNKCIQQDGFIIMVVGGPNARTDYHYDEGPEWFFQLEGEMVLKVQDEGVARDIPIRAGEVFLLPPKVPHSPQRADGSIGLVIERERLPTEQDGLQWYCPQCNHKLYEAMFPLKNIETDFPPVFDRFYRSPALRTCSQCGHLHPAPERYATVEG</sequence>
<feature type="binding site" evidence="7">
    <location>
        <position position="44"/>
    </location>
    <ligand>
        <name>O2</name>
        <dbReference type="ChEBI" id="CHEBI:15379"/>
    </ligand>
</feature>
<keyword evidence="6 7" id="KW-0408">Iron</keyword>